<dbReference type="InterPro" id="IPR023346">
    <property type="entry name" value="Lysozyme-like_dom_sf"/>
</dbReference>
<comment type="caution">
    <text evidence="2">The sequence shown here is derived from an EMBL/GenBank/DDBJ whole genome shotgun (WGS) entry which is preliminary data.</text>
</comment>
<gene>
    <name evidence="2" type="ORF">LCGC14_2809910</name>
</gene>
<proteinExistence type="predicted"/>
<dbReference type="Pfam" id="PF01464">
    <property type="entry name" value="SLT"/>
    <property type="match status" value="1"/>
</dbReference>
<dbReference type="SUPFAM" id="SSF53955">
    <property type="entry name" value="Lysozyme-like"/>
    <property type="match status" value="1"/>
</dbReference>
<name>A0A0F8Z706_9ZZZZ</name>
<dbReference type="AlphaFoldDB" id="A0A0F8Z706"/>
<dbReference type="EMBL" id="LAZR01052966">
    <property type="protein sequence ID" value="KKK81790.1"/>
    <property type="molecule type" value="Genomic_DNA"/>
</dbReference>
<feature type="domain" description="Transglycosylase SLT" evidence="1">
    <location>
        <begin position="49"/>
        <end position="143"/>
    </location>
</feature>
<sequence>MHALLLALAIATAPAPEPTQAERLAGYITTVYHGADSYALELAQRIIWEADHFDLDPALFAAVAHNESWYQLTARGTSGEVGIWQIYPDRMWRRMKPIDQMHWTWHIVISTWRAATILAHHVRRCGPGPRCYCHYNSGYAPCRRGYIASLRTRSRAIREVLMHHADPR</sequence>
<protein>
    <recommendedName>
        <fullName evidence="1">Transglycosylase SLT domain-containing protein</fullName>
    </recommendedName>
</protein>
<dbReference type="InterPro" id="IPR008258">
    <property type="entry name" value="Transglycosylase_SLT_dom_1"/>
</dbReference>
<evidence type="ECO:0000313" key="2">
    <source>
        <dbReference type="EMBL" id="KKK81790.1"/>
    </source>
</evidence>
<organism evidence="2">
    <name type="scientific">marine sediment metagenome</name>
    <dbReference type="NCBI Taxonomy" id="412755"/>
    <lineage>
        <taxon>unclassified sequences</taxon>
        <taxon>metagenomes</taxon>
        <taxon>ecological metagenomes</taxon>
    </lineage>
</organism>
<accession>A0A0F8Z706</accession>
<evidence type="ECO:0000259" key="1">
    <source>
        <dbReference type="Pfam" id="PF01464"/>
    </source>
</evidence>
<dbReference type="Gene3D" id="1.10.530.10">
    <property type="match status" value="1"/>
</dbReference>
<reference evidence="2" key="1">
    <citation type="journal article" date="2015" name="Nature">
        <title>Complex archaea that bridge the gap between prokaryotes and eukaryotes.</title>
        <authorList>
            <person name="Spang A."/>
            <person name="Saw J.H."/>
            <person name="Jorgensen S.L."/>
            <person name="Zaremba-Niedzwiedzka K."/>
            <person name="Martijn J."/>
            <person name="Lind A.E."/>
            <person name="van Eijk R."/>
            <person name="Schleper C."/>
            <person name="Guy L."/>
            <person name="Ettema T.J."/>
        </authorList>
    </citation>
    <scope>NUCLEOTIDE SEQUENCE</scope>
</reference>